<dbReference type="GO" id="GO:0070181">
    <property type="term" value="F:small ribosomal subunit rRNA binding"/>
    <property type="evidence" value="ECO:0007669"/>
    <property type="project" value="TreeGrafter"/>
</dbReference>
<dbReference type="Gene3D" id="1.10.287.10">
    <property type="entry name" value="S15/NS1, RNA-binding"/>
    <property type="match status" value="1"/>
</dbReference>
<dbReference type="GO" id="GO:0006412">
    <property type="term" value="P:translation"/>
    <property type="evidence" value="ECO:0007669"/>
    <property type="project" value="InterPro"/>
</dbReference>
<keyword evidence="3" id="KW-0687">Ribonucleoprotein</keyword>
<protein>
    <recommendedName>
        <fullName evidence="5">Small ribosomal subunit protein uS15 N-terminal domain-containing protein</fullName>
    </recommendedName>
</protein>
<dbReference type="InterPro" id="IPR009068">
    <property type="entry name" value="uS15_NS1_RNA-bd_sf"/>
</dbReference>
<evidence type="ECO:0000256" key="3">
    <source>
        <dbReference type="ARBA" id="ARBA00023274"/>
    </source>
</evidence>
<dbReference type="Pfam" id="PF00312">
    <property type="entry name" value="Ribosomal_S15"/>
    <property type="match status" value="1"/>
</dbReference>
<dbReference type="SUPFAM" id="SSF47060">
    <property type="entry name" value="S15/NS1 RNA-binding domain"/>
    <property type="match status" value="1"/>
</dbReference>
<dbReference type="GO" id="GO:0003735">
    <property type="term" value="F:structural constituent of ribosome"/>
    <property type="evidence" value="ECO:0007669"/>
    <property type="project" value="InterPro"/>
</dbReference>
<name>A0A843VTF2_COLES</name>
<dbReference type="Gene3D" id="4.10.860.130">
    <property type="match status" value="1"/>
</dbReference>
<dbReference type="FunFam" id="1.10.287.10:FF:000003">
    <property type="entry name" value="40S ribosomal protein S13"/>
    <property type="match status" value="1"/>
</dbReference>
<feature type="domain" description="Small ribosomal subunit protein uS15 N-terminal" evidence="5">
    <location>
        <begin position="170"/>
        <end position="257"/>
    </location>
</feature>
<dbReference type="PANTHER" id="PTHR11885">
    <property type="entry name" value="RIBOSOMAL PROTEIN S15P/S13E"/>
    <property type="match status" value="1"/>
</dbReference>
<evidence type="ECO:0000256" key="4">
    <source>
        <dbReference type="SAM" id="MobiDB-lite"/>
    </source>
</evidence>
<evidence type="ECO:0000313" key="7">
    <source>
        <dbReference type="Proteomes" id="UP000652761"/>
    </source>
</evidence>
<dbReference type="PROSITE" id="PS00362">
    <property type="entry name" value="RIBOSOMAL_S15"/>
    <property type="match status" value="1"/>
</dbReference>
<dbReference type="CDD" id="cd00353">
    <property type="entry name" value="Ribosomal_S15p_S13e"/>
    <property type="match status" value="1"/>
</dbReference>
<dbReference type="InterPro" id="IPR012606">
    <property type="entry name" value="Ribosomal_uS15_N"/>
</dbReference>
<dbReference type="InterPro" id="IPR000589">
    <property type="entry name" value="Ribosomal_uS15"/>
</dbReference>
<comment type="similarity">
    <text evidence="1">Belongs to the universal ribosomal protein uS15 family.</text>
</comment>
<dbReference type="Proteomes" id="UP000652761">
    <property type="component" value="Unassembled WGS sequence"/>
</dbReference>
<gene>
    <name evidence="6" type="ORF">Taro_030197</name>
</gene>
<evidence type="ECO:0000256" key="2">
    <source>
        <dbReference type="ARBA" id="ARBA00022980"/>
    </source>
</evidence>
<dbReference type="HAMAP" id="MF_01343_A">
    <property type="entry name" value="Ribosomal_uS15_A"/>
    <property type="match status" value="1"/>
</dbReference>
<comment type="caution">
    <text evidence="6">The sequence shown here is derived from an EMBL/GenBank/DDBJ whole genome shotgun (WGS) entry which is preliminary data.</text>
</comment>
<keyword evidence="2" id="KW-0689">Ribosomal protein</keyword>
<dbReference type="InterPro" id="IPR023029">
    <property type="entry name" value="Ribosomal_uS15_arc_euk"/>
</dbReference>
<keyword evidence="7" id="KW-1185">Reference proteome</keyword>
<reference evidence="6" key="1">
    <citation type="submission" date="2017-07" db="EMBL/GenBank/DDBJ databases">
        <title>Taro Niue Genome Assembly and Annotation.</title>
        <authorList>
            <person name="Atibalentja N."/>
            <person name="Keating K."/>
            <person name="Fields C.J."/>
        </authorList>
    </citation>
    <scope>NUCLEOTIDE SEQUENCE</scope>
    <source>
        <strain evidence="6">Niue_2</strain>
        <tissue evidence="6">Leaf</tissue>
    </source>
</reference>
<dbReference type="SMART" id="SM01386">
    <property type="entry name" value="Ribosomal_S13_N"/>
    <property type="match status" value="1"/>
</dbReference>
<dbReference type="Pfam" id="PF08069">
    <property type="entry name" value="Ribosomal_S13_N"/>
    <property type="match status" value="2"/>
</dbReference>
<sequence>MAETFSPRRCRPAFPRACPLRRGDLLFRSAAKRTPGLPFGCAAKRSAEILTDSHFLPSIPGVGNQERKWMKHSWQEKDLATKGCGSTERTQTATLVSSSQRSQTADLLFAADTHGETLVCNVAARRFPPLPHSSKGIKVEQVTAEGFFSLLSRFVGFTEEAVAKPPAAEMGRMHSRGKGISGSALPYKRTPASWLKISPPDVGALCRCSVVWLRSCSFSLVSWVRGRWQVEENICKFAKKGLTPSQIGVILRDSHGVAQVKSVTGNKILRILKAHGLAPEIPEDMYHLIKKAVSVRKHLERNRKDKDSKFRLILVESRIHRLARYYKRTKKLPPRVYHSKHTRRLEFADHLFVPSETKGKKLARRETLIVRAQSTSQARMHSSPLRCSTKFRIVMATQHSRIKTCGGIFLFGLEPNGSPLKKKGKTVAGADGSLQDQNRIRGARLKNQREPSDA</sequence>
<evidence type="ECO:0000256" key="1">
    <source>
        <dbReference type="ARBA" id="ARBA00008434"/>
    </source>
</evidence>
<dbReference type="GO" id="GO:0005730">
    <property type="term" value="C:nucleolus"/>
    <property type="evidence" value="ECO:0007669"/>
    <property type="project" value="TreeGrafter"/>
</dbReference>
<proteinExistence type="inferred from homology"/>
<dbReference type="OrthoDB" id="623277at2759"/>
<feature type="region of interest" description="Disordered" evidence="4">
    <location>
        <begin position="420"/>
        <end position="454"/>
    </location>
</feature>
<evidence type="ECO:0000259" key="5">
    <source>
        <dbReference type="SMART" id="SM01386"/>
    </source>
</evidence>
<dbReference type="FunFam" id="4.10.860.130:FF:000001">
    <property type="entry name" value="40S ribosomal protein S13"/>
    <property type="match status" value="1"/>
</dbReference>
<dbReference type="AlphaFoldDB" id="A0A843VTF2"/>
<accession>A0A843VTF2</accession>
<dbReference type="SMART" id="SM01387">
    <property type="entry name" value="Ribosomal_S15"/>
    <property type="match status" value="1"/>
</dbReference>
<dbReference type="GO" id="GO:0022627">
    <property type="term" value="C:cytosolic small ribosomal subunit"/>
    <property type="evidence" value="ECO:0007669"/>
    <property type="project" value="TreeGrafter"/>
</dbReference>
<organism evidence="6 7">
    <name type="scientific">Colocasia esculenta</name>
    <name type="common">Wild taro</name>
    <name type="synonym">Arum esculentum</name>
    <dbReference type="NCBI Taxonomy" id="4460"/>
    <lineage>
        <taxon>Eukaryota</taxon>
        <taxon>Viridiplantae</taxon>
        <taxon>Streptophyta</taxon>
        <taxon>Embryophyta</taxon>
        <taxon>Tracheophyta</taxon>
        <taxon>Spermatophyta</taxon>
        <taxon>Magnoliopsida</taxon>
        <taxon>Liliopsida</taxon>
        <taxon>Araceae</taxon>
        <taxon>Aroideae</taxon>
        <taxon>Colocasieae</taxon>
        <taxon>Colocasia</taxon>
    </lineage>
</organism>
<dbReference type="EMBL" id="NMUH01002059">
    <property type="protein sequence ID" value="MQL97507.1"/>
    <property type="molecule type" value="Genomic_DNA"/>
</dbReference>
<dbReference type="PANTHER" id="PTHR11885:SF25">
    <property type="entry name" value="SMALL RIBOSOMAL SUBUNIT PROTEIN US15Y-RELATED"/>
    <property type="match status" value="1"/>
</dbReference>
<evidence type="ECO:0000313" key="6">
    <source>
        <dbReference type="EMBL" id="MQL97507.1"/>
    </source>
</evidence>